<organism evidence="6 7">
    <name type="scientific">Sphingobacterium paucimobilis HER1398</name>
    <dbReference type="NCBI Taxonomy" id="1346330"/>
    <lineage>
        <taxon>Bacteria</taxon>
        <taxon>Pseudomonadati</taxon>
        <taxon>Bacteroidota</taxon>
        <taxon>Sphingobacteriia</taxon>
        <taxon>Sphingobacteriales</taxon>
        <taxon>Sphingobacteriaceae</taxon>
        <taxon>Sphingobacterium</taxon>
    </lineage>
</organism>
<dbReference type="EMBL" id="ATDL01000015">
    <property type="protein sequence ID" value="ERJ59025.1"/>
    <property type="molecule type" value="Genomic_DNA"/>
</dbReference>
<keyword evidence="4" id="KW-0676">Redox-active center</keyword>
<dbReference type="PANTHER" id="PTHR42852">
    <property type="entry name" value="THIOL:DISULFIDE INTERCHANGE PROTEIN DSBE"/>
    <property type="match status" value="1"/>
</dbReference>
<evidence type="ECO:0000256" key="1">
    <source>
        <dbReference type="ARBA" id="ARBA00004196"/>
    </source>
</evidence>
<evidence type="ECO:0000256" key="2">
    <source>
        <dbReference type="ARBA" id="ARBA00022748"/>
    </source>
</evidence>
<dbReference type="GO" id="GO:0030313">
    <property type="term" value="C:cell envelope"/>
    <property type="evidence" value="ECO:0007669"/>
    <property type="project" value="UniProtKB-SubCell"/>
</dbReference>
<keyword evidence="7" id="KW-1185">Reference proteome</keyword>
<dbReference type="InterPro" id="IPR036249">
    <property type="entry name" value="Thioredoxin-like_sf"/>
</dbReference>
<name>U2HUT0_9SPHI</name>
<dbReference type="Gene3D" id="3.40.30.10">
    <property type="entry name" value="Glutaredoxin"/>
    <property type="match status" value="1"/>
</dbReference>
<evidence type="ECO:0000256" key="3">
    <source>
        <dbReference type="ARBA" id="ARBA00023157"/>
    </source>
</evidence>
<dbReference type="STRING" id="1346330.M472_09605"/>
<protein>
    <recommendedName>
        <fullName evidence="5">Thioredoxin domain-containing protein</fullName>
    </recommendedName>
</protein>
<dbReference type="SUPFAM" id="SSF52833">
    <property type="entry name" value="Thioredoxin-like"/>
    <property type="match status" value="1"/>
</dbReference>
<feature type="domain" description="Thioredoxin" evidence="5">
    <location>
        <begin position="235"/>
        <end position="373"/>
    </location>
</feature>
<comment type="caution">
    <text evidence="6">The sequence shown here is derived from an EMBL/GenBank/DDBJ whole genome shotgun (WGS) entry which is preliminary data.</text>
</comment>
<comment type="subcellular location">
    <subcellularLocation>
        <location evidence="1">Cell envelope</location>
    </subcellularLocation>
</comment>
<dbReference type="AlphaFoldDB" id="U2HUT0"/>
<dbReference type="Proteomes" id="UP000016584">
    <property type="component" value="Unassembled WGS sequence"/>
</dbReference>
<evidence type="ECO:0000313" key="6">
    <source>
        <dbReference type="EMBL" id="ERJ59025.1"/>
    </source>
</evidence>
<dbReference type="InterPro" id="IPR013766">
    <property type="entry name" value="Thioredoxin_domain"/>
</dbReference>
<gene>
    <name evidence="6" type="ORF">M472_09605</name>
</gene>
<keyword evidence="2" id="KW-0201">Cytochrome c-type biogenesis</keyword>
<evidence type="ECO:0000313" key="7">
    <source>
        <dbReference type="Proteomes" id="UP000016584"/>
    </source>
</evidence>
<dbReference type="PANTHER" id="PTHR42852:SF6">
    <property type="entry name" value="THIOL:DISULFIDE INTERCHANGE PROTEIN DSBE"/>
    <property type="match status" value="1"/>
</dbReference>
<dbReference type="CDD" id="cd02966">
    <property type="entry name" value="TlpA_like_family"/>
    <property type="match status" value="1"/>
</dbReference>
<dbReference type="eggNOG" id="COG0526">
    <property type="taxonomic scope" value="Bacteria"/>
</dbReference>
<evidence type="ECO:0000259" key="5">
    <source>
        <dbReference type="PROSITE" id="PS51352"/>
    </source>
</evidence>
<reference evidence="6 7" key="1">
    <citation type="journal article" date="2013" name="Genome Announc.">
        <title>The Draft Genome Sequence of Sphingomonas paucimobilis Strain HER1398 (Proteobacteria), Host to the Giant PAU Phage, Indicates That It Is a Member of the Genus Sphingobacterium (Bacteroidetes).</title>
        <authorList>
            <person name="White R.A.III."/>
            <person name="Suttle C.A."/>
        </authorList>
    </citation>
    <scope>NUCLEOTIDE SEQUENCE [LARGE SCALE GENOMIC DNA]</scope>
    <source>
        <strain evidence="6 7">HER1398</strain>
    </source>
</reference>
<keyword evidence="3" id="KW-1015">Disulfide bond</keyword>
<dbReference type="PATRIC" id="fig|1346330.5.peg.2356"/>
<dbReference type="GO" id="GO:0017004">
    <property type="term" value="P:cytochrome complex assembly"/>
    <property type="evidence" value="ECO:0007669"/>
    <property type="project" value="UniProtKB-KW"/>
</dbReference>
<dbReference type="InterPro" id="IPR012336">
    <property type="entry name" value="Thioredoxin-like_fold"/>
</dbReference>
<evidence type="ECO:0000256" key="4">
    <source>
        <dbReference type="ARBA" id="ARBA00023284"/>
    </source>
</evidence>
<sequence>MVLQGKVAGAQDGAPVRLVNVEDKENQKELVAGTLHKGNFELRAQLEGPTLVSLRIGKGSINTKGLPEGWASIPMMLEKGSVTINISHIDSVSAAYSDKGPVIFNNKHISLRGAGDCQKQYETYLLAVRDADYHVWQADRAATDYFMSGGVQLDSLSKLHLKEKVQEMKRDSIANVFMKTNPSYAISAWIGLQQARTEFVYSAEQLQNMVTLLKNNPDTRRYQDILEAVDRNKAYRVGTLFGKLQGETPTGENLDIASLIGQGKHTLIDFWASWCGPCRSAIPHVRSLYHQYEGNLNVIAVSLDEKNAAWKKAMEDEKMEWTQLWLPNKSFNELRARFNINSIPALMILNPSGQVVLLTNSSDEISAYLKRNI</sequence>
<proteinExistence type="predicted"/>
<dbReference type="InterPro" id="IPR050553">
    <property type="entry name" value="Thioredoxin_ResA/DsbE_sf"/>
</dbReference>
<dbReference type="Pfam" id="PF13905">
    <property type="entry name" value="Thioredoxin_8"/>
    <property type="match status" value="1"/>
</dbReference>
<accession>U2HUT0</accession>
<dbReference type="PROSITE" id="PS51352">
    <property type="entry name" value="THIOREDOXIN_2"/>
    <property type="match status" value="1"/>
</dbReference>